<organism evidence="8 9">
    <name type="scientific">Gregarina niphandrodes</name>
    <name type="common">Septate eugregarine</name>
    <dbReference type="NCBI Taxonomy" id="110365"/>
    <lineage>
        <taxon>Eukaryota</taxon>
        <taxon>Sar</taxon>
        <taxon>Alveolata</taxon>
        <taxon>Apicomplexa</taxon>
        <taxon>Conoidasida</taxon>
        <taxon>Gregarinasina</taxon>
        <taxon>Eugregarinorida</taxon>
        <taxon>Gregarinidae</taxon>
        <taxon>Gregarina</taxon>
    </lineage>
</organism>
<feature type="domain" description="Histone-binding protein RBBP4-like N-terminal" evidence="7">
    <location>
        <begin position="102"/>
        <end position="184"/>
    </location>
</feature>
<dbReference type="PANTHER" id="PTHR45903:SF1">
    <property type="entry name" value="GLUTAMATE-RICH WD REPEAT-CONTAINING PROTEIN 1"/>
    <property type="match status" value="1"/>
</dbReference>
<dbReference type="SMART" id="SM00320">
    <property type="entry name" value="WD40"/>
    <property type="match status" value="6"/>
</dbReference>
<protein>
    <submittedName>
        <fullName evidence="8">WD repeat protein</fullName>
    </submittedName>
</protein>
<dbReference type="GO" id="GO:0042254">
    <property type="term" value="P:ribosome biogenesis"/>
    <property type="evidence" value="ECO:0007669"/>
    <property type="project" value="TreeGrafter"/>
</dbReference>
<keyword evidence="9" id="KW-1185">Reference proteome</keyword>
<sequence length="521" mass="55749">MGASKRGLTEQENSPSKVGGGAPKKVVESEVADGSSSEGEDLTFQQEEVIASSDDETSVGDGEAPGDRSGEVLAGGSRAGGRETAEVVTRPFRPGVDVLEEDEVLEHDPSAYDMYHRINVEWPCLSFDIISHPKWAGSGSSAGPSASECASGSSSARYDVCFVAGTQAAVGCENALTVMACRNLYRTYESDSEDGFDDEDEEDEEKALRLETAFIRSKAAFNKVAVCPAAQQLAACLTDDGCVRVFDLSTHLRQLQDPTKIADSTQAPVYLNGRGVGGPGAGGLAIGQSVCHDAEGFALDWSPAGAEFVTGARDRRIVLHQPVPGGWSAARVFEGHTGSVEGLSFRSTGADTNCIASAGADGCVRVWDIRTPQATQVLTNWHNGDVNVVQFCPFEIGVPLLLSGGDDGWLKIADLRAPELPLFAIQYHREPICSVHWSDNTTFVAASYDNRATVWDLSAETVDAEHELEGVPSQLLFEHCGHQNLAAAKTHPLVPYLYISTGSDGFNLWRPEDLFKFTLQQ</sequence>
<keyword evidence="2 5" id="KW-0853">WD repeat</keyword>
<evidence type="ECO:0000256" key="4">
    <source>
        <dbReference type="ARBA" id="ARBA00023242"/>
    </source>
</evidence>
<evidence type="ECO:0000313" key="8">
    <source>
        <dbReference type="EMBL" id="EZG43168.1"/>
    </source>
</evidence>
<gene>
    <name evidence="8" type="ORF">GNI_184210</name>
</gene>
<dbReference type="eggNOG" id="KOG0302">
    <property type="taxonomic scope" value="Eukaryota"/>
</dbReference>
<dbReference type="RefSeq" id="XP_011133575.1">
    <property type="nucleotide sequence ID" value="XM_011135273.1"/>
</dbReference>
<dbReference type="InterPro" id="IPR036322">
    <property type="entry name" value="WD40_repeat_dom_sf"/>
</dbReference>
<reference evidence="8" key="1">
    <citation type="submission" date="2013-12" db="EMBL/GenBank/DDBJ databases">
        <authorList>
            <person name="Omoto C.K."/>
            <person name="Sibley D."/>
            <person name="Venepally P."/>
            <person name="Hadjithomas M."/>
            <person name="Karamycheva S."/>
            <person name="Brunk B."/>
            <person name="Roos D."/>
            <person name="Caler E."/>
            <person name="Lorenzi H."/>
        </authorList>
    </citation>
    <scope>NUCLEOTIDE SEQUENCE</scope>
</reference>
<evidence type="ECO:0000256" key="5">
    <source>
        <dbReference type="PROSITE-ProRule" id="PRU00221"/>
    </source>
</evidence>
<evidence type="ECO:0000256" key="2">
    <source>
        <dbReference type="ARBA" id="ARBA00022574"/>
    </source>
</evidence>
<dbReference type="SUPFAM" id="SSF50978">
    <property type="entry name" value="WD40 repeat-like"/>
    <property type="match status" value="1"/>
</dbReference>
<evidence type="ECO:0000313" key="9">
    <source>
        <dbReference type="Proteomes" id="UP000019763"/>
    </source>
</evidence>
<evidence type="ECO:0000256" key="1">
    <source>
        <dbReference type="ARBA" id="ARBA00004123"/>
    </source>
</evidence>
<comment type="caution">
    <text evidence="8">The sequence shown here is derived from an EMBL/GenBank/DDBJ whole genome shotgun (WGS) entry which is preliminary data.</text>
</comment>
<evidence type="ECO:0000259" key="7">
    <source>
        <dbReference type="Pfam" id="PF12265"/>
    </source>
</evidence>
<feature type="repeat" description="WD" evidence="5">
    <location>
        <begin position="333"/>
        <end position="377"/>
    </location>
</feature>
<dbReference type="GeneID" id="22916147"/>
<name>A0A023AXH6_GRENI</name>
<dbReference type="AlphaFoldDB" id="A0A023AXH6"/>
<dbReference type="InterPro" id="IPR051972">
    <property type="entry name" value="Glutamate-rich_WD_repeat"/>
</dbReference>
<dbReference type="Pfam" id="PF12265">
    <property type="entry name" value="CAF1C_H4-bd"/>
    <property type="match status" value="1"/>
</dbReference>
<dbReference type="PROSITE" id="PS50082">
    <property type="entry name" value="WD_REPEATS_2"/>
    <property type="match status" value="2"/>
</dbReference>
<feature type="region of interest" description="Disordered" evidence="6">
    <location>
        <begin position="1"/>
        <end position="84"/>
    </location>
</feature>
<keyword evidence="3" id="KW-0677">Repeat</keyword>
<accession>A0A023AXH6</accession>
<dbReference type="PROSITE" id="PS00678">
    <property type="entry name" value="WD_REPEATS_1"/>
    <property type="match status" value="1"/>
</dbReference>
<proteinExistence type="predicted"/>
<dbReference type="GO" id="GO:0005730">
    <property type="term" value="C:nucleolus"/>
    <property type="evidence" value="ECO:0007669"/>
    <property type="project" value="TreeGrafter"/>
</dbReference>
<dbReference type="Gene3D" id="2.130.10.10">
    <property type="entry name" value="YVTN repeat-like/Quinoprotein amine dehydrogenase"/>
    <property type="match status" value="1"/>
</dbReference>
<dbReference type="OrthoDB" id="2161379at2759"/>
<feature type="repeat" description="WD" evidence="5">
    <location>
        <begin position="425"/>
        <end position="465"/>
    </location>
</feature>
<dbReference type="InterPro" id="IPR022052">
    <property type="entry name" value="Histone-bd_RBBP4-like_N"/>
</dbReference>
<dbReference type="InterPro" id="IPR001680">
    <property type="entry name" value="WD40_rpt"/>
</dbReference>
<evidence type="ECO:0000256" key="3">
    <source>
        <dbReference type="ARBA" id="ARBA00022737"/>
    </source>
</evidence>
<dbReference type="Pfam" id="PF00400">
    <property type="entry name" value="WD40"/>
    <property type="match status" value="2"/>
</dbReference>
<dbReference type="PROSITE" id="PS50294">
    <property type="entry name" value="WD_REPEATS_REGION"/>
    <property type="match status" value="1"/>
</dbReference>
<comment type="subcellular location">
    <subcellularLocation>
        <location evidence="1">Nucleus</location>
    </subcellularLocation>
</comment>
<evidence type="ECO:0000256" key="6">
    <source>
        <dbReference type="SAM" id="MobiDB-lite"/>
    </source>
</evidence>
<dbReference type="OMA" id="RHWKPNA"/>
<dbReference type="Proteomes" id="UP000019763">
    <property type="component" value="Unassembled WGS sequence"/>
</dbReference>
<keyword evidence="4" id="KW-0539">Nucleus</keyword>
<dbReference type="PANTHER" id="PTHR45903">
    <property type="entry name" value="GLUTAMATE-RICH WD REPEAT-CONTAINING PROTEIN 1"/>
    <property type="match status" value="1"/>
</dbReference>
<dbReference type="VEuPathDB" id="CryptoDB:GNI_184210"/>
<dbReference type="InterPro" id="IPR019775">
    <property type="entry name" value="WD40_repeat_CS"/>
</dbReference>
<dbReference type="EMBL" id="AFNH02001395">
    <property type="protein sequence ID" value="EZG43168.1"/>
    <property type="molecule type" value="Genomic_DNA"/>
</dbReference>
<dbReference type="InterPro" id="IPR015943">
    <property type="entry name" value="WD40/YVTN_repeat-like_dom_sf"/>
</dbReference>